<gene>
    <name evidence="1" type="ORF">METZ01_LOCUS102881</name>
</gene>
<reference evidence="1" key="1">
    <citation type="submission" date="2018-05" db="EMBL/GenBank/DDBJ databases">
        <authorList>
            <person name="Lanie J.A."/>
            <person name="Ng W.-L."/>
            <person name="Kazmierczak K.M."/>
            <person name="Andrzejewski T.M."/>
            <person name="Davidsen T.M."/>
            <person name="Wayne K.J."/>
            <person name="Tettelin H."/>
            <person name="Glass J.I."/>
            <person name="Rusch D."/>
            <person name="Podicherti R."/>
            <person name="Tsui H.-C.T."/>
            <person name="Winkler M.E."/>
        </authorList>
    </citation>
    <scope>NUCLEOTIDE SEQUENCE</scope>
</reference>
<name>A0A381WDI6_9ZZZZ</name>
<evidence type="ECO:0000313" key="1">
    <source>
        <dbReference type="EMBL" id="SVA50027.1"/>
    </source>
</evidence>
<dbReference type="EMBL" id="UINC01011324">
    <property type="protein sequence ID" value="SVA50027.1"/>
    <property type="molecule type" value="Genomic_DNA"/>
</dbReference>
<evidence type="ECO:0008006" key="2">
    <source>
        <dbReference type="Google" id="ProtNLM"/>
    </source>
</evidence>
<accession>A0A381WDI6</accession>
<proteinExistence type="predicted"/>
<organism evidence="1">
    <name type="scientific">marine metagenome</name>
    <dbReference type="NCBI Taxonomy" id="408172"/>
    <lineage>
        <taxon>unclassified sequences</taxon>
        <taxon>metagenomes</taxon>
        <taxon>ecological metagenomes</taxon>
    </lineage>
</organism>
<feature type="non-terminal residue" evidence="1">
    <location>
        <position position="201"/>
    </location>
</feature>
<sequence length="201" mass="22326">MHTLLDLERYPLDQLESPLGLALVERCRQTLARQGMFDLPGLLRPEAIRLSLAHARPLLASASFTHSRTHNVYFEDSVPGLATDHPALGKLQTTNHTLCADQIQGSVLCQVYAWPPLTEFLAQVMDKPALYPMADPLASVNVMEYRDGESALDWHFDRSEFTITLLLQAAESGGAFQYRAEVRGPHDPNYDVVAQVLAGQD</sequence>
<dbReference type="AlphaFoldDB" id="A0A381WDI6"/>
<protein>
    <recommendedName>
        <fullName evidence="2">2OG-Fe(II) oxygenase</fullName>
    </recommendedName>
</protein>